<keyword evidence="4" id="KW-0378">Hydrolase</keyword>
<dbReference type="Gene3D" id="3.40.710.10">
    <property type="entry name" value="DD-peptidase/beta-lactamase superfamily"/>
    <property type="match status" value="1"/>
</dbReference>
<organism evidence="4 5">
    <name type="scientific">Mycolicibacterium hodleri</name>
    <dbReference type="NCBI Taxonomy" id="49897"/>
    <lineage>
        <taxon>Bacteria</taxon>
        <taxon>Bacillati</taxon>
        <taxon>Actinomycetota</taxon>
        <taxon>Actinomycetes</taxon>
        <taxon>Mycobacteriales</taxon>
        <taxon>Mycobacteriaceae</taxon>
        <taxon>Mycolicibacterium</taxon>
    </lineage>
</organism>
<dbReference type="PANTHER" id="PTHR46825">
    <property type="entry name" value="D-ALANYL-D-ALANINE-CARBOXYPEPTIDASE/ENDOPEPTIDASE AMPH"/>
    <property type="match status" value="1"/>
</dbReference>
<dbReference type="Gene3D" id="2.40.128.600">
    <property type="match status" value="1"/>
</dbReference>
<evidence type="ECO:0000259" key="3">
    <source>
        <dbReference type="Pfam" id="PF00144"/>
    </source>
</evidence>
<dbReference type="PANTHER" id="PTHR46825:SF15">
    <property type="entry name" value="BETA-LACTAMASE-RELATED DOMAIN-CONTAINING PROTEIN"/>
    <property type="match status" value="1"/>
</dbReference>
<accession>A0A544VW67</accession>
<evidence type="ECO:0000313" key="5">
    <source>
        <dbReference type="Proteomes" id="UP000315759"/>
    </source>
</evidence>
<keyword evidence="2" id="KW-0732">Signal</keyword>
<proteinExistence type="predicted"/>
<dbReference type="EMBL" id="VIFX01000033">
    <property type="protein sequence ID" value="TQR84231.1"/>
    <property type="molecule type" value="Genomic_DNA"/>
</dbReference>
<dbReference type="InterPro" id="IPR012338">
    <property type="entry name" value="Beta-lactam/transpept-like"/>
</dbReference>
<evidence type="ECO:0000256" key="2">
    <source>
        <dbReference type="SAM" id="SignalP"/>
    </source>
</evidence>
<dbReference type="RefSeq" id="WP_142554309.1">
    <property type="nucleotide sequence ID" value="NZ_VIFX01000033.1"/>
</dbReference>
<name>A0A544VW67_9MYCO</name>
<protein>
    <submittedName>
        <fullName evidence="4">Serine hydrolase</fullName>
    </submittedName>
</protein>
<evidence type="ECO:0000313" key="4">
    <source>
        <dbReference type="EMBL" id="TQR84231.1"/>
    </source>
</evidence>
<comment type="caution">
    <text evidence="4">The sequence shown here is derived from an EMBL/GenBank/DDBJ whole genome shotgun (WGS) entry which is preliminary data.</text>
</comment>
<gene>
    <name evidence="4" type="ORF">D8S82_22935</name>
</gene>
<dbReference type="InterPro" id="IPR001466">
    <property type="entry name" value="Beta-lactam-related"/>
</dbReference>
<dbReference type="GO" id="GO:0016787">
    <property type="term" value="F:hydrolase activity"/>
    <property type="evidence" value="ECO:0007669"/>
    <property type="project" value="UniProtKB-KW"/>
</dbReference>
<feature type="region of interest" description="Disordered" evidence="1">
    <location>
        <begin position="26"/>
        <end position="54"/>
    </location>
</feature>
<feature type="domain" description="Beta-lactamase-related" evidence="3">
    <location>
        <begin position="70"/>
        <end position="411"/>
    </location>
</feature>
<feature type="signal peptide" evidence="2">
    <location>
        <begin position="1"/>
        <end position="23"/>
    </location>
</feature>
<dbReference type="Pfam" id="PF00144">
    <property type="entry name" value="Beta-lactamase"/>
    <property type="match status" value="1"/>
</dbReference>
<keyword evidence="5" id="KW-1185">Reference proteome</keyword>
<dbReference type="Proteomes" id="UP000315759">
    <property type="component" value="Unassembled WGS sequence"/>
</dbReference>
<dbReference type="AlphaFoldDB" id="A0A544VW67"/>
<dbReference type="PROSITE" id="PS51257">
    <property type="entry name" value="PROKAR_LIPOPROTEIN"/>
    <property type="match status" value="1"/>
</dbReference>
<feature type="chain" id="PRO_5022145509" evidence="2">
    <location>
        <begin position="24"/>
        <end position="537"/>
    </location>
</feature>
<evidence type="ECO:0000256" key="1">
    <source>
        <dbReference type="SAM" id="MobiDB-lite"/>
    </source>
</evidence>
<sequence length="537" mass="56343">MQRSPVFRLVTLLAVTAALGGCAKPAPQAGPSSAPPPAAGNPSTGLVPPPLVPAMPLPDDAVGKAVAKLDGIADELMKKSGIPGMSVAVVHGGKVAYAKGFGIKDVRKGDDPANQVDPDTVFQLASLSKPLGSTVVAHQVSEGAVDWNTPVVEKLPWFALADPTITKLVTVGDMYSHRSGLPDHAGDLLEDLGYDRRYILDHLRQLPLGPFRTSYAYTNFGLTAGAEAVATSAGKTWEDLSQEVLYGPLGMTSTSSQFSEYEARPDRAIGHIHVDGAYKPLYVRDAQAESPAGGVSSTANDMAKWLTMVLANGIVDGKTIVDPKQLLAAVTPQIVASPPSEPAARPGFYGYGFNVGTTAAARTQFSHSGAFELGAGTNFVVIPSADVAIVALTNATPSGVPETLTAEFADLVQFGEVRQDWRALYGQAFAAMEQPEGSLAGQKPPAAPAPAPPTPTIVGTYGNAYWGPATVTDADGKLTLALGPREKLELTHWDGNVFTFVPQGENAPPGSISKATFYGDKLNLEYYDEEKMGTFTR</sequence>
<reference evidence="4 5" key="1">
    <citation type="submission" date="2018-10" db="EMBL/GenBank/DDBJ databases">
        <title>Draft genome of Mycobacterium hodleri strain B.</title>
        <authorList>
            <person name="Amande T.J."/>
            <person name="Mcgenity T.J."/>
        </authorList>
    </citation>
    <scope>NUCLEOTIDE SEQUENCE [LARGE SCALE GENOMIC DNA]</scope>
    <source>
        <strain evidence="4 5">B</strain>
    </source>
</reference>
<dbReference type="SUPFAM" id="SSF56601">
    <property type="entry name" value="beta-lactamase/transpeptidase-like"/>
    <property type="match status" value="1"/>
</dbReference>
<dbReference type="InterPro" id="IPR050491">
    <property type="entry name" value="AmpC-like"/>
</dbReference>